<dbReference type="EMBL" id="UYRU01081496">
    <property type="protein sequence ID" value="VDN31914.1"/>
    <property type="molecule type" value="Genomic_DNA"/>
</dbReference>
<name>A0A3P7MQJ1_DIBLA</name>
<keyword evidence="2" id="KW-1185">Reference proteome</keyword>
<organism evidence="1 2">
    <name type="scientific">Dibothriocephalus latus</name>
    <name type="common">Fish tapeworm</name>
    <name type="synonym">Diphyllobothrium latum</name>
    <dbReference type="NCBI Taxonomy" id="60516"/>
    <lineage>
        <taxon>Eukaryota</taxon>
        <taxon>Metazoa</taxon>
        <taxon>Spiralia</taxon>
        <taxon>Lophotrochozoa</taxon>
        <taxon>Platyhelminthes</taxon>
        <taxon>Cestoda</taxon>
        <taxon>Eucestoda</taxon>
        <taxon>Diphyllobothriidea</taxon>
        <taxon>Diphyllobothriidae</taxon>
        <taxon>Dibothriocephalus</taxon>
    </lineage>
</organism>
<sequence length="95" mass="11431">MIHNHEVIYNPAFEDDSNYDVQCDLTDQFEEMFPDKCFDTFDEFWNQLKTFQARSAEYHVQADVTTEFVETFASGRFSTYNDFLLRLEEFQQVFP</sequence>
<accession>A0A3P7MQJ1</accession>
<evidence type="ECO:0000313" key="2">
    <source>
        <dbReference type="Proteomes" id="UP000281553"/>
    </source>
</evidence>
<protein>
    <submittedName>
        <fullName evidence="1">Uncharacterized protein</fullName>
    </submittedName>
</protein>
<dbReference type="Proteomes" id="UP000281553">
    <property type="component" value="Unassembled WGS sequence"/>
</dbReference>
<proteinExistence type="predicted"/>
<evidence type="ECO:0000313" key="1">
    <source>
        <dbReference type="EMBL" id="VDN31914.1"/>
    </source>
</evidence>
<reference evidence="1 2" key="1">
    <citation type="submission" date="2018-11" db="EMBL/GenBank/DDBJ databases">
        <authorList>
            <consortium name="Pathogen Informatics"/>
        </authorList>
    </citation>
    <scope>NUCLEOTIDE SEQUENCE [LARGE SCALE GENOMIC DNA]</scope>
</reference>
<gene>
    <name evidence="1" type="ORF">DILT_LOCUS15861</name>
</gene>
<dbReference type="AlphaFoldDB" id="A0A3P7MQJ1"/>